<dbReference type="InterPro" id="IPR007049">
    <property type="entry name" value="Carb-sel_porin_OprB"/>
</dbReference>
<accession>A0A328ASK6</accession>
<name>A0A328ASK6_9CAUL</name>
<feature type="chain" id="PRO_5016190167" evidence="2">
    <location>
        <begin position="25"/>
        <end position="387"/>
    </location>
</feature>
<dbReference type="GO" id="GO:0008643">
    <property type="term" value="P:carbohydrate transport"/>
    <property type="evidence" value="ECO:0007669"/>
    <property type="project" value="InterPro"/>
</dbReference>
<comment type="similarity">
    <text evidence="1 2">Belongs to the OprB family.</text>
</comment>
<comment type="caution">
    <text evidence="3">The sequence shown here is derived from an EMBL/GenBank/DDBJ whole genome shotgun (WGS) entry which is preliminary data.</text>
</comment>
<dbReference type="Gene3D" id="2.40.160.180">
    <property type="entry name" value="Carbohydrate-selective porin OprB"/>
    <property type="match status" value="1"/>
</dbReference>
<sequence>MTMVAKRGALAACVLMAMAGAAQAQEKAWSTEIVYTADVMGPVSGGASRAGRFLDNLDVVVDGDLERIAGWRGATVHAHLLNNSGGKPNDLAGTLQGVDNIEVSQARGRLYELWVEQALRDGAVSVRGGLYAVDSEFYSTEASGLLIAPSFGVGSEFASTGPNGPSIFPLTALAVRVKAEGGGRYVQAAVVNAEPASLNDAEDLQMGLDDGAILIGEAGLQGPAHVAIGAWTYTEKQTVLEASLAGAPGPRRSARGGYVLAEGPLPQRAGLPAASVFVRAGISDGQTTPFRGGWQAGVRFQGVLPGSPDSEASFGVQQGFLSGRARAAGAAEGLELGEAESGFEATLSQRFGRLTVQPDLQLIRHPSGDRTRDLAVIVGARVSLSLL</sequence>
<dbReference type="EMBL" id="QFYR01000001">
    <property type="protein sequence ID" value="RAK58062.1"/>
    <property type="molecule type" value="Genomic_DNA"/>
</dbReference>
<evidence type="ECO:0000256" key="2">
    <source>
        <dbReference type="RuleBase" id="RU363072"/>
    </source>
</evidence>
<keyword evidence="2" id="KW-0732">Signal</keyword>
<dbReference type="GO" id="GO:0015288">
    <property type="term" value="F:porin activity"/>
    <property type="evidence" value="ECO:0007669"/>
    <property type="project" value="InterPro"/>
</dbReference>
<proteinExistence type="inferred from homology"/>
<dbReference type="InterPro" id="IPR038673">
    <property type="entry name" value="OprB_sf"/>
</dbReference>
<dbReference type="AlphaFoldDB" id="A0A328ASK6"/>
<evidence type="ECO:0000313" key="3">
    <source>
        <dbReference type="EMBL" id="RAK58062.1"/>
    </source>
</evidence>
<dbReference type="Proteomes" id="UP000249725">
    <property type="component" value="Unassembled WGS sequence"/>
</dbReference>
<dbReference type="PANTHER" id="PTHR37944">
    <property type="entry name" value="PORIN B"/>
    <property type="match status" value="1"/>
</dbReference>
<reference evidence="4" key="1">
    <citation type="submission" date="2018-05" db="EMBL/GenBank/DDBJ databases">
        <authorList>
            <person name="Li X."/>
        </authorList>
    </citation>
    <scope>NUCLEOTIDE SEQUENCE [LARGE SCALE GENOMIC DNA]</scope>
    <source>
        <strain evidence="4">YIM 73061</strain>
    </source>
</reference>
<dbReference type="GO" id="GO:0016020">
    <property type="term" value="C:membrane"/>
    <property type="evidence" value="ECO:0007669"/>
    <property type="project" value="InterPro"/>
</dbReference>
<evidence type="ECO:0000313" key="4">
    <source>
        <dbReference type="Proteomes" id="UP000249725"/>
    </source>
</evidence>
<feature type="signal peptide" evidence="2">
    <location>
        <begin position="1"/>
        <end position="24"/>
    </location>
</feature>
<keyword evidence="4" id="KW-1185">Reference proteome</keyword>
<evidence type="ECO:0000256" key="1">
    <source>
        <dbReference type="ARBA" id="ARBA00008769"/>
    </source>
</evidence>
<dbReference type="OrthoDB" id="177316at2"/>
<dbReference type="InterPro" id="IPR052932">
    <property type="entry name" value="OprB_Porin"/>
</dbReference>
<protein>
    <submittedName>
        <fullName evidence="3">Porin</fullName>
    </submittedName>
</protein>
<organism evidence="3 4">
    <name type="scientific">Phenylobacterium deserti</name>
    <dbReference type="NCBI Taxonomy" id="1914756"/>
    <lineage>
        <taxon>Bacteria</taxon>
        <taxon>Pseudomonadati</taxon>
        <taxon>Pseudomonadota</taxon>
        <taxon>Alphaproteobacteria</taxon>
        <taxon>Caulobacterales</taxon>
        <taxon>Caulobacteraceae</taxon>
        <taxon>Phenylobacterium</taxon>
    </lineage>
</organism>
<dbReference type="Pfam" id="PF04966">
    <property type="entry name" value="OprB"/>
    <property type="match status" value="1"/>
</dbReference>
<dbReference type="PANTHER" id="PTHR37944:SF1">
    <property type="entry name" value="PORIN B"/>
    <property type="match status" value="1"/>
</dbReference>
<dbReference type="RefSeq" id="WP_111514512.1">
    <property type="nucleotide sequence ID" value="NZ_QFYR01000001.1"/>
</dbReference>
<gene>
    <name evidence="3" type="ORF">DJ018_09185</name>
</gene>